<dbReference type="Gene3D" id="1.10.630.10">
    <property type="entry name" value="Cytochrome P450"/>
    <property type="match status" value="1"/>
</dbReference>
<evidence type="ECO:0000256" key="7">
    <source>
        <dbReference type="ARBA" id="ARBA00023004"/>
    </source>
</evidence>
<comment type="similarity">
    <text evidence="3 11">Belongs to the cytochrome P450 family.</text>
</comment>
<evidence type="ECO:0000256" key="6">
    <source>
        <dbReference type="ARBA" id="ARBA00023002"/>
    </source>
</evidence>
<evidence type="ECO:0000256" key="11">
    <source>
        <dbReference type="RuleBase" id="RU000461"/>
    </source>
</evidence>
<keyword evidence="9 12" id="KW-0472">Membrane</keyword>
<accession>A0A088CJP9</accession>
<evidence type="ECO:0000256" key="10">
    <source>
        <dbReference type="PIRSR" id="PIRSR602401-1"/>
    </source>
</evidence>
<dbReference type="PANTHER" id="PTHR24300:SF177">
    <property type="entry name" value="CYTOCHROME P450 2J2"/>
    <property type="match status" value="1"/>
</dbReference>
<reference evidence="13" key="1">
    <citation type="submission" date="2014-03" db="EMBL/GenBank/DDBJ databases">
        <title>Effect of dietary arachidonic acid levels on growth, fatty acid composition, digestive enzymes and expression of antioxidant responses related genes of tongue sole (Cynoglossus semilaevis) larvae.</title>
        <authorList>
            <person name="Yuan Y."/>
            <person name="Ai Q."/>
            <person name="Mai K."/>
            <person name="Li S."/>
        </authorList>
    </citation>
    <scope>NUCLEOTIDE SEQUENCE</scope>
</reference>
<organism evidence="13">
    <name type="scientific">Cynoglossus semilaevis</name>
    <name type="common">Tongue sole</name>
    <dbReference type="NCBI Taxonomy" id="244447"/>
    <lineage>
        <taxon>Eukaryota</taxon>
        <taxon>Metazoa</taxon>
        <taxon>Chordata</taxon>
        <taxon>Craniata</taxon>
        <taxon>Vertebrata</taxon>
        <taxon>Euteleostomi</taxon>
        <taxon>Actinopterygii</taxon>
        <taxon>Neopterygii</taxon>
        <taxon>Teleostei</taxon>
        <taxon>Neoteleostei</taxon>
        <taxon>Acanthomorphata</taxon>
        <taxon>Carangaria</taxon>
        <taxon>Pleuronectiformes</taxon>
        <taxon>Pleuronectoidei</taxon>
        <taxon>Cynoglossidae</taxon>
        <taxon>Cynoglossinae</taxon>
        <taxon>Cynoglossus</taxon>
    </lineage>
</organism>
<dbReference type="GO" id="GO:0016020">
    <property type="term" value="C:membrane"/>
    <property type="evidence" value="ECO:0007669"/>
    <property type="project" value="UniProtKB-SubCell"/>
</dbReference>
<dbReference type="InterPro" id="IPR036396">
    <property type="entry name" value="Cyt_P450_sf"/>
</dbReference>
<keyword evidence="5 10" id="KW-0479">Metal-binding</keyword>
<evidence type="ECO:0000256" key="5">
    <source>
        <dbReference type="ARBA" id="ARBA00022723"/>
    </source>
</evidence>
<evidence type="ECO:0000256" key="4">
    <source>
        <dbReference type="ARBA" id="ARBA00022617"/>
    </source>
</evidence>
<dbReference type="InterPro" id="IPR001128">
    <property type="entry name" value="Cyt_P450"/>
</dbReference>
<keyword evidence="4 10" id="KW-0349">Heme</keyword>
<evidence type="ECO:0000256" key="8">
    <source>
        <dbReference type="ARBA" id="ARBA00023033"/>
    </source>
</evidence>
<dbReference type="GO" id="GO:0006082">
    <property type="term" value="P:organic acid metabolic process"/>
    <property type="evidence" value="ECO:0007669"/>
    <property type="project" value="TreeGrafter"/>
</dbReference>
<proteinExistence type="evidence at transcript level"/>
<keyword evidence="6 11" id="KW-0560">Oxidoreductase</keyword>
<dbReference type="GO" id="GO:0006805">
    <property type="term" value="P:xenobiotic metabolic process"/>
    <property type="evidence" value="ECO:0007669"/>
    <property type="project" value="TreeGrafter"/>
</dbReference>
<dbReference type="PROSITE" id="PS00086">
    <property type="entry name" value="CYTOCHROME_P450"/>
    <property type="match status" value="1"/>
</dbReference>
<dbReference type="PRINTS" id="PR00385">
    <property type="entry name" value="P450"/>
</dbReference>
<dbReference type="FunFam" id="1.10.630.10:FF:000004">
    <property type="entry name" value="cytochrome P450 2D15 isoform X1"/>
    <property type="match status" value="1"/>
</dbReference>
<dbReference type="PRINTS" id="PR01686">
    <property type="entry name" value="EP450ICYP2D"/>
</dbReference>
<keyword evidence="12" id="KW-1133">Transmembrane helix</keyword>
<comment type="cofactor">
    <cofactor evidence="1 10">
        <name>heme</name>
        <dbReference type="ChEBI" id="CHEBI:30413"/>
    </cofactor>
</comment>
<dbReference type="PRINTS" id="PR00463">
    <property type="entry name" value="EP450I"/>
</dbReference>
<dbReference type="GO" id="GO:0020037">
    <property type="term" value="F:heme binding"/>
    <property type="evidence" value="ECO:0007669"/>
    <property type="project" value="InterPro"/>
</dbReference>
<dbReference type="AlphaFoldDB" id="A0A088CJP9"/>
<evidence type="ECO:0000256" key="9">
    <source>
        <dbReference type="ARBA" id="ARBA00023136"/>
    </source>
</evidence>
<keyword evidence="12" id="KW-0812">Transmembrane</keyword>
<dbReference type="InterPro" id="IPR050182">
    <property type="entry name" value="Cytochrome_P450_fam2"/>
</dbReference>
<keyword evidence="7 10" id="KW-0408">Iron</keyword>
<comment type="subcellular location">
    <subcellularLocation>
        <location evidence="2">Membrane</location>
    </subcellularLocation>
</comment>
<dbReference type="InterPro" id="IPR017972">
    <property type="entry name" value="Cyt_P450_CS"/>
</dbReference>
<feature type="binding site" description="axial binding residue" evidence="10">
    <location>
        <position position="443"/>
    </location>
    <ligand>
        <name>heme</name>
        <dbReference type="ChEBI" id="CHEBI:30413"/>
    </ligand>
    <ligandPart>
        <name>Fe</name>
        <dbReference type="ChEBI" id="CHEBI:18248"/>
    </ligandPart>
</feature>
<sequence length="496" mass="56852">MWLYNLLLSFDLKGLLLFLFFFLLVADFLNNRKPPNYPPGPKGLPFVGIFFSVDTKHPHLYFNKLSDEFGNVFSVRMGRDKAVFLTGYKMIKEALVTQAENFVDRPFSPIAERFYSGSGGLFFSNGEMWKKQRRFALSTLRTFGLGKNIMENSILEETRYLQEVIEQEKGEPFSTSIIFNNAASNIISQMVMRRRFEYSDHNNQNLLKDLSDLFKLEGSVWGKLYESFPSVMKHLPGPHNKLFTNFDLVKDFIHEEVEKHKKDLDHNNPRDYIDTFLIEMDKHKEPELGFNETNLTLCSLDLFLAGTETTSTTLQWALVYLINHPDVQEKVQEEIDKVIGQSRLPSMADRSNMPYTDAVIHEIQRMGNIVPMNAFRMAAKDTTLGGYFIPKGTAIMPLLTSVMFDKSQWETPDTFNPGHFLDAEGKFVKKEAHLPFSAGKRVCLGEGLARMEIFLFLVALLQRFSFTVPDGVKLSTEGITGTTRVPHPFKVQARVR</sequence>
<evidence type="ECO:0000256" key="2">
    <source>
        <dbReference type="ARBA" id="ARBA00004370"/>
    </source>
</evidence>
<dbReference type="GO" id="GO:0005737">
    <property type="term" value="C:cytoplasm"/>
    <property type="evidence" value="ECO:0007669"/>
    <property type="project" value="TreeGrafter"/>
</dbReference>
<name>A0A088CJP9_CYNSE</name>
<evidence type="ECO:0000313" key="13">
    <source>
        <dbReference type="EMBL" id="AIE17355.1"/>
    </source>
</evidence>
<keyword evidence="8 11" id="KW-0503">Monooxygenase</keyword>
<dbReference type="EMBL" id="KJ578726">
    <property type="protein sequence ID" value="AIE17355.1"/>
    <property type="molecule type" value="mRNA"/>
</dbReference>
<dbReference type="PANTHER" id="PTHR24300">
    <property type="entry name" value="CYTOCHROME P450 508A4-RELATED"/>
    <property type="match status" value="1"/>
</dbReference>
<evidence type="ECO:0000256" key="12">
    <source>
        <dbReference type="SAM" id="Phobius"/>
    </source>
</evidence>
<evidence type="ECO:0000256" key="3">
    <source>
        <dbReference type="ARBA" id="ARBA00010617"/>
    </source>
</evidence>
<dbReference type="InterPro" id="IPR002401">
    <property type="entry name" value="Cyt_P450_E_grp-I"/>
</dbReference>
<dbReference type="SUPFAM" id="SSF48264">
    <property type="entry name" value="Cytochrome P450"/>
    <property type="match status" value="1"/>
</dbReference>
<dbReference type="GO" id="GO:0005506">
    <property type="term" value="F:iron ion binding"/>
    <property type="evidence" value="ECO:0007669"/>
    <property type="project" value="InterPro"/>
</dbReference>
<dbReference type="Pfam" id="PF00067">
    <property type="entry name" value="p450"/>
    <property type="match status" value="1"/>
</dbReference>
<evidence type="ECO:0000256" key="1">
    <source>
        <dbReference type="ARBA" id="ARBA00001971"/>
    </source>
</evidence>
<feature type="transmembrane region" description="Helical" evidence="12">
    <location>
        <begin position="12"/>
        <end position="29"/>
    </location>
</feature>
<protein>
    <submittedName>
        <fullName evidence="13">Cytochrome P450 2J6-like protein</fullName>
    </submittedName>
</protein>
<dbReference type="GO" id="GO:0016712">
    <property type="term" value="F:oxidoreductase activity, acting on paired donors, with incorporation or reduction of molecular oxygen, reduced flavin or flavoprotein as one donor, and incorporation of one atom of oxygen"/>
    <property type="evidence" value="ECO:0007669"/>
    <property type="project" value="InterPro"/>
</dbReference>
<dbReference type="InterPro" id="IPR008069">
    <property type="entry name" value="Cyt_P450_E_grp-I_CYP2D-like"/>
</dbReference>
<dbReference type="CDD" id="cd11026">
    <property type="entry name" value="CYP2"/>
    <property type="match status" value="1"/>
</dbReference>